<accession>A0ABV2T0F2</accession>
<dbReference type="Gene3D" id="2.60.120.1440">
    <property type="match status" value="1"/>
</dbReference>
<dbReference type="InterPro" id="IPR032508">
    <property type="entry name" value="FecR_C"/>
</dbReference>
<evidence type="ECO:0000259" key="2">
    <source>
        <dbReference type="Pfam" id="PF04773"/>
    </source>
</evidence>
<reference evidence="4 5" key="1">
    <citation type="submission" date="2024-06" db="EMBL/GenBank/DDBJ databases">
        <title>Chitinophaga defluvii sp. nov., isolated from municipal sewage.</title>
        <authorList>
            <person name="Zhang L."/>
        </authorList>
    </citation>
    <scope>NUCLEOTIDE SEQUENCE [LARGE SCALE GENOMIC DNA]</scope>
    <source>
        <strain evidence="4 5">H8</strain>
    </source>
</reference>
<keyword evidence="1" id="KW-1133">Transmembrane helix</keyword>
<dbReference type="EMBL" id="JBEXAC010000001">
    <property type="protein sequence ID" value="MET6996488.1"/>
    <property type="molecule type" value="Genomic_DNA"/>
</dbReference>
<dbReference type="Pfam" id="PF04773">
    <property type="entry name" value="FecR"/>
    <property type="match status" value="1"/>
</dbReference>
<dbReference type="InterPro" id="IPR006860">
    <property type="entry name" value="FecR"/>
</dbReference>
<evidence type="ECO:0000313" key="4">
    <source>
        <dbReference type="EMBL" id="MET6996488.1"/>
    </source>
</evidence>
<evidence type="ECO:0000256" key="1">
    <source>
        <dbReference type="SAM" id="Phobius"/>
    </source>
</evidence>
<dbReference type="PANTHER" id="PTHR30273">
    <property type="entry name" value="PERIPLASMIC SIGNAL SENSOR AND SIGMA FACTOR ACTIVATOR FECR-RELATED"/>
    <property type="match status" value="1"/>
</dbReference>
<gene>
    <name evidence="4" type="ORF">ABR189_03885</name>
</gene>
<feature type="transmembrane region" description="Helical" evidence="1">
    <location>
        <begin position="91"/>
        <end position="109"/>
    </location>
</feature>
<organism evidence="4 5">
    <name type="scientific">Chitinophaga defluvii</name>
    <dbReference type="NCBI Taxonomy" id="3163343"/>
    <lineage>
        <taxon>Bacteria</taxon>
        <taxon>Pseudomonadati</taxon>
        <taxon>Bacteroidota</taxon>
        <taxon>Chitinophagia</taxon>
        <taxon>Chitinophagales</taxon>
        <taxon>Chitinophagaceae</taxon>
        <taxon>Chitinophaga</taxon>
    </lineage>
</organism>
<keyword evidence="1" id="KW-0812">Transmembrane</keyword>
<sequence length="392" mass="43831">MNKNEAREFVEKYAENNYSEASHQAFQEWLLEQPMEDIQPLLDEYTALLEKHPVHLPADKQLFQRIVNSLEEKEKMPAPKVVPVYSWKRRLAYAAAAVLLLFAGGTYWYQQQQPPQPANQQVVKAIQPGGARAVLQLADGSTIELDSVANGPLAQQGNTSIIKLNTGQLSYNAGASTKGATPSWNTLHTPRGGQYELVLPDGTKAILNAASSLRFPTAFTGKERNVEMTGEVYFEVAQNTQQPFTIAVNDMDITVLGTQFNVMAYPDEFNTRTTLIEGAVMVSKGAVVKQLLPGQQALLTKGEHVFDIRTVDVEQDVAWKDGRFVFNDNIQGIMRQIARWYDVTVEYAGNISNKAFIGDISRTERVEEVLKMLELTGKIHFKIENRKIVVMP</sequence>
<name>A0ABV2T0F2_9BACT</name>
<evidence type="ECO:0000259" key="3">
    <source>
        <dbReference type="Pfam" id="PF16344"/>
    </source>
</evidence>
<dbReference type="Proteomes" id="UP001549749">
    <property type="component" value="Unassembled WGS sequence"/>
</dbReference>
<keyword evidence="1" id="KW-0472">Membrane</keyword>
<evidence type="ECO:0000313" key="5">
    <source>
        <dbReference type="Proteomes" id="UP001549749"/>
    </source>
</evidence>
<dbReference type="Pfam" id="PF16344">
    <property type="entry name" value="FecR_C"/>
    <property type="match status" value="1"/>
</dbReference>
<protein>
    <submittedName>
        <fullName evidence="4">FecR domain-containing protein</fullName>
    </submittedName>
</protein>
<dbReference type="InterPro" id="IPR012373">
    <property type="entry name" value="Ferrdict_sens_TM"/>
</dbReference>
<dbReference type="RefSeq" id="WP_354659130.1">
    <property type="nucleotide sequence ID" value="NZ_JBEXAC010000001.1"/>
</dbReference>
<keyword evidence="5" id="KW-1185">Reference proteome</keyword>
<feature type="domain" description="Protein FecR C-terminal" evidence="3">
    <location>
        <begin position="324"/>
        <end position="390"/>
    </location>
</feature>
<proteinExistence type="predicted"/>
<comment type="caution">
    <text evidence="4">The sequence shown here is derived from an EMBL/GenBank/DDBJ whole genome shotgun (WGS) entry which is preliminary data.</text>
</comment>
<feature type="domain" description="FecR protein" evidence="2">
    <location>
        <begin position="186"/>
        <end position="280"/>
    </location>
</feature>
<dbReference type="PANTHER" id="PTHR30273:SF2">
    <property type="entry name" value="PROTEIN FECR"/>
    <property type="match status" value="1"/>
</dbReference>
<dbReference type="Gene3D" id="3.55.50.30">
    <property type="match status" value="1"/>
</dbReference>